<protein>
    <recommendedName>
        <fullName evidence="4 12">4-hydroxy-tetrahydrodipicolinate synthase</fullName>
        <shortName evidence="12">HTPA synthase</shortName>
        <ecNumber evidence="4 12">4.3.3.7</ecNumber>
    </recommendedName>
</protein>
<comment type="pathway">
    <text evidence="2 12">Amino-acid biosynthesis; L-lysine biosynthesis via DAP pathway; (S)-tetrahydrodipicolinate from L-aspartate: step 3/4.</text>
</comment>
<dbReference type="InterPro" id="IPR013785">
    <property type="entry name" value="Aldolase_TIM"/>
</dbReference>
<dbReference type="InterPro" id="IPR002220">
    <property type="entry name" value="DapA-like"/>
</dbReference>
<evidence type="ECO:0000256" key="14">
    <source>
        <dbReference type="PIRSR" id="PIRSR001365-1"/>
    </source>
</evidence>
<evidence type="ECO:0000313" key="16">
    <source>
        <dbReference type="EMBL" id="PAP77996.1"/>
    </source>
</evidence>
<reference evidence="16 17" key="1">
    <citation type="submission" date="2016-11" db="EMBL/GenBank/DDBJ databases">
        <title>Study of marine rhodopsin-containing bacteria.</title>
        <authorList>
            <person name="Yoshizawa S."/>
            <person name="Kumagai Y."/>
            <person name="Kogure K."/>
        </authorList>
    </citation>
    <scope>NUCLEOTIDE SEQUENCE [LARGE SCALE GENOMIC DNA]</scope>
    <source>
        <strain evidence="16 17">SAORIC-28</strain>
    </source>
</reference>
<dbReference type="GO" id="GO:0019877">
    <property type="term" value="P:diaminopimelate biosynthetic process"/>
    <property type="evidence" value="ECO:0007669"/>
    <property type="project" value="UniProtKB-UniRule"/>
</dbReference>
<gene>
    <name evidence="12" type="primary">dapA</name>
    <name evidence="16" type="ORF">BSZ37_16885</name>
</gene>
<dbReference type="PRINTS" id="PR00146">
    <property type="entry name" value="DHPICSNTHASE"/>
</dbReference>
<dbReference type="PROSITE" id="PS00665">
    <property type="entry name" value="DHDPS_1"/>
    <property type="match status" value="1"/>
</dbReference>
<dbReference type="Pfam" id="PF00701">
    <property type="entry name" value="DHDPS"/>
    <property type="match status" value="1"/>
</dbReference>
<evidence type="ECO:0000256" key="11">
    <source>
        <dbReference type="ARBA" id="ARBA00047836"/>
    </source>
</evidence>
<evidence type="ECO:0000256" key="2">
    <source>
        <dbReference type="ARBA" id="ARBA00005120"/>
    </source>
</evidence>
<sequence>MGPDRQPLFRGTAPALVTPFTPGGDALDESALRALIDFQIEGSPLGGEAFDGVEALVVLGTTGENPTVADDERRRLVDLALEHTAGRVPVIVGTGTNSTAHSVEYSRQAAEAGADGLLVVGPYYNKPTREGVLGHVAAIADATDCPIVLYNVPGRTGSNLTAETTLRIAETVPSVVGVKEASGNLNQIADLIAGVPDGVAVYSGDDDLSFPTVCLGGDGLVSVIANTAPGPVAEMIRRALEDDVAGARRLHYALLDAMRASFFESNPAPVKAVLAAQGRCEPALRLPLAPLTAGARERVLAAYADLVEAGTPHTA</sequence>
<comment type="caution">
    <text evidence="16">The sequence shown here is derived from an EMBL/GenBank/DDBJ whole genome shotgun (WGS) entry which is preliminary data.</text>
</comment>
<dbReference type="InterPro" id="IPR020624">
    <property type="entry name" value="Schiff_base-form_aldolases_CS"/>
</dbReference>
<keyword evidence="7 12" id="KW-0220">Diaminopimelate biosynthesis</keyword>
<feature type="site" description="Part of a proton relay during catalysis" evidence="12">
    <location>
        <position position="124"/>
    </location>
</feature>
<evidence type="ECO:0000256" key="10">
    <source>
        <dbReference type="ARBA" id="ARBA00023270"/>
    </source>
</evidence>
<organism evidence="16 17">
    <name type="scientific">Rubrivirga marina</name>
    <dbReference type="NCBI Taxonomy" id="1196024"/>
    <lineage>
        <taxon>Bacteria</taxon>
        <taxon>Pseudomonadati</taxon>
        <taxon>Rhodothermota</taxon>
        <taxon>Rhodothermia</taxon>
        <taxon>Rhodothermales</taxon>
        <taxon>Rubricoccaceae</taxon>
        <taxon>Rubrivirga</taxon>
    </lineage>
</organism>
<dbReference type="AlphaFoldDB" id="A0A271J395"/>
<dbReference type="InterPro" id="IPR005263">
    <property type="entry name" value="DapA"/>
</dbReference>
<feature type="binding site" evidence="12 15">
    <location>
        <position position="62"/>
    </location>
    <ligand>
        <name>pyruvate</name>
        <dbReference type="ChEBI" id="CHEBI:15361"/>
    </ligand>
</feature>
<proteinExistence type="inferred from homology"/>
<evidence type="ECO:0000256" key="4">
    <source>
        <dbReference type="ARBA" id="ARBA00012086"/>
    </source>
</evidence>
<dbReference type="EC" id="4.3.3.7" evidence="4 12"/>
<evidence type="ECO:0000256" key="7">
    <source>
        <dbReference type="ARBA" id="ARBA00022915"/>
    </source>
</evidence>
<dbReference type="SMART" id="SM01130">
    <property type="entry name" value="DHDPS"/>
    <property type="match status" value="1"/>
</dbReference>
<dbReference type="PANTHER" id="PTHR12128:SF66">
    <property type="entry name" value="4-HYDROXY-2-OXOGLUTARATE ALDOLASE, MITOCHONDRIAL"/>
    <property type="match status" value="1"/>
</dbReference>
<evidence type="ECO:0000256" key="6">
    <source>
        <dbReference type="ARBA" id="ARBA00022605"/>
    </source>
</evidence>
<dbReference type="PROSITE" id="PS00666">
    <property type="entry name" value="DHDPS_2"/>
    <property type="match status" value="1"/>
</dbReference>
<dbReference type="InterPro" id="IPR020625">
    <property type="entry name" value="Schiff_base-form_aldolases_AS"/>
</dbReference>
<comment type="similarity">
    <text evidence="3 12 13">Belongs to the DapA family.</text>
</comment>
<evidence type="ECO:0000256" key="5">
    <source>
        <dbReference type="ARBA" id="ARBA00022490"/>
    </source>
</evidence>
<dbReference type="GO" id="GO:0005829">
    <property type="term" value="C:cytosol"/>
    <property type="evidence" value="ECO:0007669"/>
    <property type="project" value="TreeGrafter"/>
</dbReference>
<evidence type="ECO:0000313" key="17">
    <source>
        <dbReference type="Proteomes" id="UP000216339"/>
    </source>
</evidence>
<evidence type="ECO:0000256" key="1">
    <source>
        <dbReference type="ARBA" id="ARBA00003294"/>
    </source>
</evidence>
<keyword evidence="17" id="KW-1185">Reference proteome</keyword>
<comment type="function">
    <text evidence="1 12">Catalyzes the condensation of (S)-aspartate-beta-semialdehyde [(S)-ASA] and pyruvate to 4-hydroxy-tetrahydrodipicolinate (HTPA).</text>
</comment>
<evidence type="ECO:0000256" key="15">
    <source>
        <dbReference type="PIRSR" id="PIRSR001365-2"/>
    </source>
</evidence>
<keyword evidence="5 12" id="KW-0963">Cytoplasm</keyword>
<dbReference type="GO" id="GO:0009089">
    <property type="term" value="P:lysine biosynthetic process via diaminopimelate"/>
    <property type="evidence" value="ECO:0007669"/>
    <property type="project" value="UniProtKB-UniRule"/>
</dbReference>
<dbReference type="SUPFAM" id="SSF51569">
    <property type="entry name" value="Aldolase"/>
    <property type="match status" value="1"/>
</dbReference>
<feature type="active site" description="Schiff-base intermediate with substrate" evidence="12 14">
    <location>
        <position position="179"/>
    </location>
</feature>
<name>A0A271J395_9BACT</name>
<keyword evidence="8 12" id="KW-0457">Lysine biosynthesis</keyword>
<keyword evidence="10 12" id="KW-0704">Schiff base</keyword>
<comment type="subcellular location">
    <subcellularLocation>
        <location evidence="12">Cytoplasm</location>
    </subcellularLocation>
</comment>
<evidence type="ECO:0000256" key="13">
    <source>
        <dbReference type="PIRNR" id="PIRNR001365"/>
    </source>
</evidence>
<feature type="site" description="Part of a proton relay during catalysis" evidence="12">
    <location>
        <position position="61"/>
    </location>
</feature>
<dbReference type="HAMAP" id="MF_00418">
    <property type="entry name" value="DapA"/>
    <property type="match status" value="1"/>
</dbReference>
<dbReference type="CDD" id="cd00950">
    <property type="entry name" value="DHDPS"/>
    <property type="match status" value="1"/>
</dbReference>
<accession>A0A271J395</accession>
<keyword evidence="9 12" id="KW-0456">Lyase</keyword>
<evidence type="ECO:0000256" key="8">
    <source>
        <dbReference type="ARBA" id="ARBA00023154"/>
    </source>
</evidence>
<feature type="binding site" evidence="12 15">
    <location>
        <position position="221"/>
    </location>
    <ligand>
        <name>pyruvate</name>
        <dbReference type="ChEBI" id="CHEBI:15361"/>
    </ligand>
</feature>
<dbReference type="OrthoDB" id="9782828at2"/>
<evidence type="ECO:0000256" key="12">
    <source>
        <dbReference type="HAMAP-Rule" id="MF_00418"/>
    </source>
</evidence>
<dbReference type="NCBIfam" id="TIGR00674">
    <property type="entry name" value="dapA"/>
    <property type="match status" value="1"/>
</dbReference>
<dbReference type="PIRSF" id="PIRSF001365">
    <property type="entry name" value="DHDPS"/>
    <property type="match status" value="1"/>
</dbReference>
<comment type="caution">
    <text evidence="12">Was originally thought to be a dihydrodipicolinate synthase (DHDPS), catalyzing the condensation of (S)-aspartate-beta-semialdehyde [(S)-ASA] and pyruvate to dihydrodipicolinate (DHDP). However, it was shown in E.coli that the product of the enzymatic reaction is not dihydrodipicolinate but in fact (4S)-4-hydroxy-2,3,4,5-tetrahydro-(2S)-dipicolinic acid (HTPA), and that the consecutive dehydration reaction leading to DHDP is not spontaneous but catalyzed by DapB.</text>
</comment>
<evidence type="ECO:0000256" key="3">
    <source>
        <dbReference type="ARBA" id="ARBA00007592"/>
    </source>
</evidence>
<dbReference type="PANTHER" id="PTHR12128">
    <property type="entry name" value="DIHYDRODIPICOLINATE SYNTHASE"/>
    <property type="match status" value="1"/>
</dbReference>
<dbReference type="EMBL" id="MQWD01000001">
    <property type="protein sequence ID" value="PAP77996.1"/>
    <property type="molecule type" value="Genomic_DNA"/>
</dbReference>
<feature type="active site" description="Proton donor/acceptor" evidence="12 14">
    <location>
        <position position="150"/>
    </location>
</feature>
<comment type="catalytic activity">
    <reaction evidence="11 12">
        <text>L-aspartate 4-semialdehyde + pyruvate = (2S,4S)-4-hydroxy-2,3,4,5-tetrahydrodipicolinate + H2O + H(+)</text>
        <dbReference type="Rhea" id="RHEA:34171"/>
        <dbReference type="ChEBI" id="CHEBI:15361"/>
        <dbReference type="ChEBI" id="CHEBI:15377"/>
        <dbReference type="ChEBI" id="CHEBI:15378"/>
        <dbReference type="ChEBI" id="CHEBI:67139"/>
        <dbReference type="ChEBI" id="CHEBI:537519"/>
        <dbReference type="EC" id="4.3.3.7"/>
    </reaction>
</comment>
<keyword evidence="6 12" id="KW-0028">Amino-acid biosynthesis</keyword>
<evidence type="ECO:0000256" key="9">
    <source>
        <dbReference type="ARBA" id="ARBA00023239"/>
    </source>
</evidence>
<dbReference type="UniPathway" id="UPA00034">
    <property type="reaction ID" value="UER00017"/>
</dbReference>
<dbReference type="RefSeq" id="WP_095511665.1">
    <property type="nucleotide sequence ID" value="NZ_MQWD01000001.1"/>
</dbReference>
<dbReference type="Gene3D" id="3.20.20.70">
    <property type="entry name" value="Aldolase class I"/>
    <property type="match status" value="1"/>
</dbReference>
<dbReference type="Proteomes" id="UP000216339">
    <property type="component" value="Unassembled WGS sequence"/>
</dbReference>
<comment type="subunit">
    <text evidence="12">Homotetramer; dimer of dimers.</text>
</comment>
<dbReference type="GO" id="GO:0008840">
    <property type="term" value="F:4-hydroxy-tetrahydrodipicolinate synthase activity"/>
    <property type="evidence" value="ECO:0007669"/>
    <property type="project" value="UniProtKB-UniRule"/>
</dbReference>